<dbReference type="OrthoDB" id="9786110at2"/>
<accession>A0A0T6LVK6</accession>
<keyword evidence="7" id="KW-1185">Reference proteome</keyword>
<dbReference type="PANTHER" id="PTHR11614">
    <property type="entry name" value="PHOSPHOLIPASE-RELATED"/>
    <property type="match status" value="1"/>
</dbReference>
<evidence type="ECO:0000313" key="6">
    <source>
        <dbReference type="EMBL" id="KRV50101.1"/>
    </source>
</evidence>
<dbReference type="EMBL" id="LLZU01000006">
    <property type="protein sequence ID" value="KRV50101.1"/>
    <property type="molecule type" value="Genomic_DNA"/>
</dbReference>
<evidence type="ECO:0000256" key="1">
    <source>
        <dbReference type="PIRSR" id="PIRSR017388-1"/>
    </source>
</evidence>
<proteinExistence type="predicted"/>
<evidence type="ECO:0000259" key="5">
    <source>
        <dbReference type="Pfam" id="PF12146"/>
    </source>
</evidence>
<dbReference type="Proteomes" id="UP000050867">
    <property type="component" value="Unassembled WGS sequence"/>
</dbReference>
<dbReference type="InterPro" id="IPR022742">
    <property type="entry name" value="Hydrolase_4"/>
</dbReference>
<protein>
    <submittedName>
        <fullName evidence="6">Carboxylesterase</fullName>
    </submittedName>
</protein>
<gene>
    <name evidence="6" type="ORF">AQ490_16930</name>
</gene>
<evidence type="ECO:0000256" key="2">
    <source>
        <dbReference type="PIRSR" id="PIRSR017388-2"/>
    </source>
</evidence>
<feature type="active site" description="Charge relay system" evidence="1">
    <location>
        <position position="224"/>
    </location>
</feature>
<evidence type="ECO:0000256" key="3">
    <source>
        <dbReference type="PIRSR" id="PIRSR017388-3"/>
    </source>
</evidence>
<evidence type="ECO:0000256" key="4">
    <source>
        <dbReference type="SAM" id="MobiDB-lite"/>
    </source>
</evidence>
<sequence length="297" mass="31444">MPLMPGAEPFHHQGGEVGVVLSHGFTGSPQSMRPWAEYLAERGFTVSAPLLPGHGTRWQDMQTTGWQDWYAEVDRAVRTLSQRCRQVFLCGLSMGGALVLHAAAQHGTAVDGLVLVNPSVRADQKLIAAVPVLRHLLPSVPGIIRDIAKEDADEVGYQRVGLHALHGLSQLWKVVQAELSQVNQPVLLLHSRVDHVVSPANSALVLERISSVDVTEVWLERSYHVATLDHEAELIFSRSAEFFGRLTRVGTPAATTAAAPVAAPDAAAEAGLTLAADAGAAPAGDTGPVPEAGVDGG</sequence>
<feature type="compositionally biased region" description="Low complexity" evidence="4">
    <location>
        <begin position="278"/>
        <end position="289"/>
    </location>
</feature>
<dbReference type="SUPFAM" id="SSF53474">
    <property type="entry name" value="alpha/beta-Hydrolases"/>
    <property type="match status" value="1"/>
</dbReference>
<feature type="binding site" evidence="2">
    <location>
        <position position="94"/>
    </location>
    <ligand>
        <name>substrate</name>
    </ligand>
</feature>
<organism evidence="6 7">
    <name type="scientific">Wenjunlia vitaminophila</name>
    <name type="common">Streptomyces vitaminophilus</name>
    <dbReference type="NCBI Taxonomy" id="76728"/>
    <lineage>
        <taxon>Bacteria</taxon>
        <taxon>Bacillati</taxon>
        <taxon>Actinomycetota</taxon>
        <taxon>Actinomycetes</taxon>
        <taxon>Kitasatosporales</taxon>
        <taxon>Streptomycetaceae</taxon>
        <taxon>Wenjunlia</taxon>
    </lineage>
</organism>
<dbReference type="Gene3D" id="3.40.50.1820">
    <property type="entry name" value="alpha/beta hydrolase"/>
    <property type="match status" value="1"/>
</dbReference>
<dbReference type="AlphaFoldDB" id="A0A0T6LVK6"/>
<dbReference type="Pfam" id="PF12146">
    <property type="entry name" value="Hydrolase_4"/>
    <property type="match status" value="1"/>
</dbReference>
<feature type="binding site" evidence="2">
    <location>
        <position position="25"/>
    </location>
    <ligand>
        <name>substrate</name>
    </ligand>
</feature>
<dbReference type="RefSeq" id="WP_018382625.1">
    <property type="nucleotide sequence ID" value="NZ_LLZU01000006.1"/>
</dbReference>
<reference evidence="6 7" key="1">
    <citation type="submission" date="2015-10" db="EMBL/GenBank/DDBJ databases">
        <title>Draft genome sequence of pyrrolomycin-producing Streptomyces vitaminophilus.</title>
        <authorList>
            <person name="Graham D.E."/>
            <person name="Mahan K.M."/>
            <person name="Klingeman D.M."/>
            <person name="Hettich R.L."/>
            <person name="Parry R.J."/>
        </authorList>
    </citation>
    <scope>NUCLEOTIDE SEQUENCE [LARGE SCALE GENOMIC DNA]</scope>
    <source>
        <strain evidence="6 7">ATCC 31673</strain>
    </source>
</reference>
<dbReference type="InterPro" id="IPR051044">
    <property type="entry name" value="MAG_DAG_Lipase"/>
</dbReference>
<feature type="active site" description="Charge relay system" evidence="1">
    <location>
        <position position="194"/>
    </location>
</feature>
<dbReference type="PIRSF" id="PIRSF017388">
    <property type="entry name" value="Esterase_lipase"/>
    <property type="match status" value="1"/>
</dbReference>
<feature type="region of interest" description="Disordered" evidence="4">
    <location>
        <begin position="278"/>
        <end position="297"/>
    </location>
</feature>
<comment type="caution">
    <text evidence="6">The sequence shown here is derived from an EMBL/GenBank/DDBJ whole genome shotgun (WGS) entry which is preliminary data.</text>
</comment>
<dbReference type="STRING" id="76728.AQ490_16930"/>
<dbReference type="InterPro" id="IPR012354">
    <property type="entry name" value="Esterase_lipase"/>
</dbReference>
<feature type="active site" description="Nucleophile" evidence="1">
    <location>
        <position position="93"/>
    </location>
</feature>
<name>A0A0T6LVK6_WENVI</name>
<evidence type="ECO:0000313" key="7">
    <source>
        <dbReference type="Proteomes" id="UP000050867"/>
    </source>
</evidence>
<feature type="site" description="Important for substrate specificity" evidence="3">
    <location>
        <position position="143"/>
    </location>
</feature>
<dbReference type="InterPro" id="IPR029058">
    <property type="entry name" value="AB_hydrolase_fold"/>
</dbReference>
<feature type="domain" description="Serine aminopeptidase S33" evidence="5">
    <location>
        <begin position="19"/>
        <end position="229"/>
    </location>
</feature>
<dbReference type="eggNOG" id="COG1647">
    <property type="taxonomic scope" value="Bacteria"/>
</dbReference>
<dbReference type="GO" id="GO:0052689">
    <property type="term" value="F:carboxylic ester hydrolase activity"/>
    <property type="evidence" value="ECO:0007669"/>
    <property type="project" value="InterPro"/>
</dbReference>